<dbReference type="EMBL" id="BK015006">
    <property type="protein sequence ID" value="DAD86638.1"/>
    <property type="molecule type" value="Genomic_DNA"/>
</dbReference>
<organism evidence="1">
    <name type="scientific">Myoviridae sp. ct3wi9</name>
    <dbReference type="NCBI Taxonomy" id="2826610"/>
    <lineage>
        <taxon>Viruses</taxon>
        <taxon>Duplodnaviria</taxon>
        <taxon>Heunggongvirae</taxon>
        <taxon>Uroviricota</taxon>
        <taxon>Caudoviricetes</taxon>
    </lineage>
</organism>
<sequence length="160" mass="18874">MSSKPKPKLENQNKFRRRPQTFNEFFDKKVFTTYLNVYGIKDEEIENIPHLGTHIQTVPFTGLNGESSVCNQYIQIYGDGYFHDQFDSIVQMLTNLDVHPRWNIIRFFTTKRGDVDNHLCVFTLETTEPKLNDGIRYHVFSVDFKTFLNLASPDYKERLL</sequence>
<proteinExistence type="predicted"/>
<protein>
    <submittedName>
        <fullName evidence="1">Uncharacterized protein</fullName>
    </submittedName>
</protein>
<evidence type="ECO:0000313" key="1">
    <source>
        <dbReference type="EMBL" id="DAD86638.1"/>
    </source>
</evidence>
<reference evidence="1" key="1">
    <citation type="journal article" date="2021" name="Proc. Natl. Acad. Sci. U.S.A.">
        <title>A Catalog of Tens of Thousands of Viruses from Human Metagenomes Reveals Hidden Associations with Chronic Diseases.</title>
        <authorList>
            <person name="Tisza M.J."/>
            <person name="Buck C.B."/>
        </authorList>
    </citation>
    <scope>NUCLEOTIDE SEQUENCE</scope>
    <source>
        <strain evidence="1">Ct3wi9</strain>
    </source>
</reference>
<name>A0A8S5MWB5_9CAUD</name>
<accession>A0A8S5MWB5</accession>